<reference evidence="4 5" key="1">
    <citation type="submission" date="2019-08" db="EMBL/GenBank/DDBJ databases">
        <title>Bacillus genomes from the desert of Cuatro Cienegas, Coahuila.</title>
        <authorList>
            <person name="Olmedo-Alvarez G."/>
        </authorList>
    </citation>
    <scope>NUCLEOTIDE SEQUENCE [LARGE SCALE GENOMIC DNA]</scope>
    <source>
        <strain evidence="4 5">CH37_1T</strain>
    </source>
</reference>
<keyword evidence="1 4" id="KW-0808">Transferase</keyword>
<name>A0A5D4SPK0_9BACI</name>
<evidence type="ECO:0000313" key="4">
    <source>
        <dbReference type="EMBL" id="TYS64128.1"/>
    </source>
</evidence>
<dbReference type="CDD" id="cd01449">
    <property type="entry name" value="TST_Repeat_2"/>
    <property type="match status" value="1"/>
</dbReference>
<dbReference type="Pfam" id="PF00581">
    <property type="entry name" value="Rhodanese"/>
    <property type="match status" value="2"/>
</dbReference>
<dbReference type="CDD" id="cd01448">
    <property type="entry name" value="TST_Repeat_1"/>
    <property type="match status" value="1"/>
</dbReference>
<feature type="domain" description="Rhodanese" evidence="3">
    <location>
        <begin position="46"/>
        <end position="152"/>
    </location>
</feature>
<accession>A0A5D4SPK0</accession>
<gene>
    <name evidence="4" type="ORF">FZD47_11615</name>
</gene>
<dbReference type="InterPro" id="IPR045078">
    <property type="entry name" value="TST/MPST-like"/>
</dbReference>
<evidence type="ECO:0000256" key="2">
    <source>
        <dbReference type="ARBA" id="ARBA00022737"/>
    </source>
</evidence>
<sequence length="299" mass="32732">MDTIPLFVSTEWLAERMGDPSLRIIDATAFLKIPEDSGEVGSWSGRDEYNGGHIPGAVFADLMNELSDQEAEMPFTVPPREQFLAQISRLGVGDGTYAVIYDQGNALVGSPVAAAYWASRLAWQLRYEGYGNIAVLDGGLTKWKEEGRPISTEPGHYPAAVFTGERRDELIATKEDVKKAMNDESIVLINSLSPEDFRGETETYPRKGHIPGSKNVFFGVHANEKTKELFSDKVLRETFEKTGALDPGKKVITYCGGGIAATWNALILNKLGQKNVAVYDGSMNEWASDSECPLVTGSE</sequence>
<proteinExistence type="predicted"/>
<dbReference type="PANTHER" id="PTHR11364:SF27">
    <property type="entry name" value="SULFURTRANSFERASE"/>
    <property type="match status" value="1"/>
</dbReference>
<dbReference type="RefSeq" id="WP_148949914.1">
    <property type="nucleotide sequence ID" value="NZ_VTES01000003.1"/>
</dbReference>
<dbReference type="AlphaFoldDB" id="A0A5D4SPK0"/>
<dbReference type="InterPro" id="IPR001763">
    <property type="entry name" value="Rhodanese-like_dom"/>
</dbReference>
<dbReference type="SUPFAM" id="SSF52821">
    <property type="entry name" value="Rhodanese/Cell cycle control phosphatase"/>
    <property type="match status" value="2"/>
</dbReference>
<evidence type="ECO:0000313" key="5">
    <source>
        <dbReference type="Proteomes" id="UP000323732"/>
    </source>
</evidence>
<dbReference type="GO" id="GO:0004792">
    <property type="term" value="F:thiosulfate-cyanide sulfurtransferase activity"/>
    <property type="evidence" value="ECO:0007669"/>
    <property type="project" value="TreeGrafter"/>
</dbReference>
<dbReference type="PANTHER" id="PTHR11364">
    <property type="entry name" value="THIOSULFATE SULFERTANSFERASE"/>
    <property type="match status" value="1"/>
</dbReference>
<dbReference type="EMBL" id="VTES01000003">
    <property type="protein sequence ID" value="TYS64128.1"/>
    <property type="molecule type" value="Genomic_DNA"/>
</dbReference>
<evidence type="ECO:0000259" key="3">
    <source>
        <dbReference type="PROSITE" id="PS50206"/>
    </source>
</evidence>
<organism evidence="4 5">
    <name type="scientific">Bacillus infantis</name>
    <dbReference type="NCBI Taxonomy" id="324767"/>
    <lineage>
        <taxon>Bacteria</taxon>
        <taxon>Bacillati</taxon>
        <taxon>Bacillota</taxon>
        <taxon>Bacilli</taxon>
        <taxon>Bacillales</taxon>
        <taxon>Bacillaceae</taxon>
        <taxon>Bacillus</taxon>
    </lineage>
</organism>
<keyword evidence="2" id="KW-0677">Repeat</keyword>
<dbReference type="InterPro" id="IPR036873">
    <property type="entry name" value="Rhodanese-like_dom_sf"/>
</dbReference>
<comment type="caution">
    <text evidence="4">The sequence shown here is derived from an EMBL/GenBank/DDBJ whole genome shotgun (WGS) entry which is preliminary data.</text>
</comment>
<evidence type="ECO:0000256" key="1">
    <source>
        <dbReference type="ARBA" id="ARBA00022679"/>
    </source>
</evidence>
<feature type="domain" description="Rhodanese" evidence="3">
    <location>
        <begin position="182"/>
        <end position="295"/>
    </location>
</feature>
<dbReference type="PROSITE" id="PS50206">
    <property type="entry name" value="RHODANESE_3"/>
    <property type="match status" value="2"/>
</dbReference>
<dbReference type="Proteomes" id="UP000323732">
    <property type="component" value="Unassembled WGS sequence"/>
</dbReference>
<dbReference type="Gene3D" id="3.40.250.10">
    <property type="entry name" value="Rhodanese-like domain"/>
    <property type="match status" value="2"/>
</dbReference>
<protein>
    <submittedName>
        <fullName evidence="4">Sulfurtransferase</fullName>
    </submittedName>
</protein>
<dbReference type="SMART" id="SM00450">
    <property type="entry name" value="RHOD"/>
    <property type="match status" value="2"/>
</dbReference>